<proteinExistence type="predicted"/>
<dbReference type="Pfam" id="PF00578">
    <property type="entry name" value="AhpC-TSA"/>
    <property type="match status" value="1"/>
</dbReference>
<dbReference type="AlphaFoldDB" id="A0AAW7JM31"/>
<comment type="caution">
    <text evidence="4">The sequence shown here is derived from an EMBL/GenBank/DDBJ whole genome shotgun (WGS) entry which is preliminary data.</text>
</comment>
<feature type="signal peptide" evidence="1">
    <location>
        <begin position="1"/>
        <end position="19"/>
    </location>
</feature>
<protein>
    <submittedName>
        <fullName evidence="4">TlpA disulfide reductase family protein</fullName>
    </submittedName>
</protein>
<dbReference type="PANTHER" id="PTHR42852:SF13">
    <property type="entry name" value="PROTEIN DIPZ"/>
    <property type="match status" value="1"/>
</dbReference>
<accession>A0AAW7JM31</accession>
<dbReference type="InterPro" id="IPR050553">
    <property type="entry name" value="Thioredoxin_ResA/DsbE_sf"/>
</dbReference>
<reference evidence="4" key="2">
    <citation type="submission" date="2023-08" db="EMBL/GenBank/DDBJ databases">
        <title>Identification and characterization of horizontal gene transfer across gut microbiota members of farm animals based on homology search.</title>
        <authorList>
            <person name="Schwarzerova J."/>
            <person name="Nykrynova M."/>
            <person name="Jureckova K."/>
            <person name="Cejkova D."/>
            <person name="Rychlik I."/>
        </authorList>
    </citation>
    <scope>NUCLEOTIDE SEQUENCE</scope>
    <source>
        <strain evidence="4">ET15</strain>
        <strain evidence="3">ET37</strain>
    </source>
</reference>
<organism evidence="4 6">
    <name type="scientific">Leyella lascolaii</name>
    <dbReference type="NCBI Taxonomy" id="1776379"/>
    <lineage>
        <taxon>Bacteria</taxon>
        <taxon>Pseudomonadati</taxon>
        <taxon>Bacteroidota</taxon>
        <taxon>Bacteroidia</taxon>
        <taxon>Bacteroidales</taxon>
        <taxon>Prevotellaceae</taxon>
        <taxon>Leyella</taxon>
    </lineage>
</organism>
<dbReference type="InterPro" id="IPR036249">
    <property type="entry name" value="Thioredoxin-like_sf"/>
</dbReference>
<name>A0AAW7JM31_9BACT</name>
<keyword evidence="1" id="KW-0732">Signal</keyword>
<dbReference type="InterPro" id="IPR000866">
    <property type="entry name" value="AhpC/TSA"/>
</dbReference>
<evidence type="ECO:0000313" key="6">
    <source>
        <dbReference type="Proteomes" id="UP001168478"/>
    </source>
</evidence>
<evidence type="ECO:0000313" key="5">
    <source>
        <dbReference type="Proteomes" id="UP001167831"/>
    </source>
</evidence>
<feature type="chain" id="PRO_5043891327" evidence="1">
    <location>
        <begin position="20"/>
        <end position="396"/>
    </location>
</feature>
<feature type="domain" description="Thioredoxin" evidence="2">
    <location>
        <begin position="243"/>
        <end position="391"/>
    </location>
</feature>
<dbReference type="CDD" id="cd02966">
    <property type="entry name" value="TlpA_like_family"/>
    <property type="match status" value="1"/>
</dbReference>
<reference evidence="4" key="1">
    <citation type="submission" date="2023-06" db="EMBL/GenBank/DDBJ databases">
        <authorList>
            <person name="Zeman M."/>
            <person name="Kubasova T."/>
            <person name="Jahodarova E."/>
            <person name="Nykrynova M."/>
            <person name="Rychlik I."/>
        </authorList>
    </citation>
    <scope>NUCLEOTIDE SEQUENCE</scope>
    <source>
        <strain evidence="4">ET15</strain>
        <strain evidence="3">ET37</strain>
    </source>
</reference>
<evidence type="ECO:0000259" key="2">
    <source>
        <dbReference type="PROSITE" id="PS51352"/>
    </source>
</evidence>
<dbReference type="RefSeq" id="WP_021994437.1">
    <property type="nucleotide sequence ID" value="NZ_JAUEIE010000007.1"/>
</dbReference>
<evidence type="ECO:0000313" key="3">
    <source>
        <dbReference type="EMBL" id="MDN0022963.1"/>
    </source>
</evidence>
<dbReference type="GO" id="GO:0016491">
    <property type="term" value="F:oxidoreductase activity"/>
    <property type="evidence" value="ECO:0007669"/>
    <property type="project" value="InterPro"/>
</dbReference>
<dbReference type="EMBL" id="JAUEIE010000007">
    <property type="protein sequence ID" value="MDN0022963.1"/>
    <property type="molecule type" value="Genomic_DNA"/>
</dbReference>
<keyword evidence="5" id="KW-1185">Reference proteome</keyword>
<dbReference type="EMBL" id="JAUEIF010000005">
    <property type="protein sequence ID" value="MDN0025333.1"/>
    <property type="molecule type" value="Genomic_DNA"/>
</dbReference>
<dbReference type="PANTHER" id="PTHR42852">
    <property type="entry name" value="THIOL:DISULFIDE INTERCHANGE PROTEIN DSBE"/>
    <property type="match status" value="1"/>
</dbReference>
<dbReference type="Gene3D" id="3.40.30.10">
    <property type="entry name" value="Glutaredoxin"/>
    <property type="match status" value="1"/>
</dbReference>
<dbReference type="Proteomes" id="UP001168478">
    <property type="component" value="Unassembled WGS sequence"/>
</dbReference>
<evidence type="ECO:0000313" key="4">
    <source>
        <dbReference type="EMBL" id="MDN0025333.1"/>
    </source>
</evidence>
<gene>
    <name evidence="3" type="ORF">QVN81_08020</name>
    <name evidence="4" type="ORF">QVN84_07365</name>
</gene>
<dbReference type="GO" id="GO:0016209">
    <property type="term" value="F:antioxidant activity"/>
    <property type="evidence" value="ECO:0007669"/>
    <property type="project" value="InterPro"/>
</dbReference>
<evidence type="ECO:0000256" key="1">
    <source>
        <dbReference type="SAM" id="SignalP"/>
    </source>
</evidence>
<dbReference type="PROSITE" id="PS51352">
    <property type="entry name" value="THIOREDOXIN_2"/>
    <property type="match status" value="1"/>
</dbReference>
<dbReference type="InterPro" id="IPR013766">
    <property type="entry name" value="Thioredoxin_domain"/>
</dbReference>
<dbReference type="Proteomes" id="UP001167831">
    <property type="component" value="Unassembled WGS sequence"/>
</dbReference>
<sequence length="396" mass="44853">MNIRFLTIISLFAAQLAYANGNKDSVIVADMHLNTKGMQMRMPAYEVEKEDGYTGIPENTANKIMTCNLTKARKELSLVTGIQSNGRCFCVLDMNNNRDFSDDYCYRFRLSEDDTIDEFSKQPLVYDTGNGKKAALWIAPLFEWKDGTEREDISNLQCWINFGYTYECDINIGGKDYHIDIYPFGSKHYQYNINKTLKESKYVGTPARIGNVCLNVTDIDESQQACTINIRTINGTEDLPTVPNEGFKAPVFECKDIKGKPFSLEKERGKYVLIDFWGTWCNPCIAALPTLREIYEKYGKKIKIVSIATDLDSGHSVQHAIPTLKSVIKKHKMEWTNIHGGLTLEGPIIKKYMIESYPTSVLIDPDGVIVSMDSGTQGLKDVEKVIEKIFENDNNN</sequence>
<dbReference type="SUPFAM" id="SSF52833">
    <property type="entry name" value="Thioredoxin-like"/>
    <property type="match status" value="1"/>
</dbReference>